<evidence type="ECO:0000313" key="1">
    <source>
        <dbReference type="EMBL" id="APT42216.1"/>
    </source>
</evidence>
<dbReference type="GeneID" id="30901333"/>
<dbReference type="EMBL" id="KX827267">
    <property type="protein sequence ID" value="APT42216.1"/>
    <property type="molecule type" value="Genomic_DNA"/>
</dbReference>
<organism evidence="1">
    <name type="scientific">Pleurotus eryngii</name>
    <name type="common">Boletus of the steppes</name>
    <dbReference type="NCBI Taxonomy" id="5323"/>
    <lineage>
        <taxon>Eukaryota</taxon>
        <taxon>Fungi</taxon>
        <taxon>Dikarya</taxon>
        <taxon>Basidiomycota</taxon>
        <taxon>Agaricomycotina</taxon>
        <taxon>Agaricomycetes</taxon>
        <taxon>Agaricomycetidae</taxon>
        <taxon>Agaricales</taxon>
        <taxon>Pleurotineae</taxon>
        <taxon>Pleurotaceae</taxon>
        <taxon>Pleurotus</taxon>
    </lineage>
</organism>
<name>A0A343AWQ4_PLEER</name>
<dbReference type="AlphaFoldDB" id="A0A343AWQ4"/>
<keyword evidence="1" id="KW-0496">Mitochondrion</keyword>
<proteinExistence type="predicted"/>
<accession>A0A343AWQ4</accession>
<gene>
    <name evidence="1" type="primary">orf115</name>
</gene>
<reference evidence="1" key="1">
    <citation type="journal article" date="2016" name="Mitochondrial DNA Part B Resour">
        <title>The complete mitochondrial genome of the Basidiomycete edible fungus Pleurotus eryngii.</title>
        <authorList>
            <person name="Yang R."/>
            <person name="Li Y."/>
            <person name="Li C."/>
            <person name="Xu J."/>
            <person name="Bao D."/>
        </authorList>
    </citation>
    <scope>NUCLEOTIDE SEQUENCE</scope>
</reference>
<dbReference type="RefSeq" id="YP_009344401.1">
    <property type="nucleotide sequence ID" value="NC_033533.1"/>
</dbReference>
<sequence>MLLRFRPIAPSYFTCMPLPWLLGSAGEVMFLREIIRRILKPDVNKVGCVFRYILSCYAAMLHPLLLRSCYAPDRLGCCYAASSSAAGGWTLLNFCSLEISKIWNNYKGFIFYFLV</sequence>
<protein>
    <submittedName>
        <fullName evidence="1">Uncharacterized protein</fullName>
    </submittedName>
</protein>
<geneLocation type="mitochondrion" evidence="1"/>